<dbReference type="InterPro" id="IPR011055">
    <property type="entry name" value="Dup_hybrid_motif"/>
</dbReference>
<dbReference type="KEGG" id="tje:TJEJU_3849"/>
<dbReference type="SUPFAM" id="SSF51261">
    <property type="entry name" value="Duplicated hybrid motif"/>
    <property type="match status" value="1"/>
</dbReference>
<sequence length="437" mass="48079">MLKEKLNYIKLFLCFLGTVLFFSSCNEEELELESINELNFKTVSISRAKQIFDLNSDQNNKTDHLFLRKGEKRFTITPNWSTLSQLDVDFTDALLTNVQVALNVNIPFKSRLIFIEVNGKEISLIETTEEHSSNNGNLNDGNIYYHTYDGTFFDAYKISDGKVSHRLIVQEKIQKASLFSFISFFQDDDDDCDEKLNPNSKFCNNHLEEVVIGGHSSSSSPIPILSLFGHGASITDVTSNASGGGGGNNSAFTPCVNGKVKDKSGNCVEKPCDGDPVVNPEIAPQKNSGTKGGMYGNTRKKKNPNGRGLLPKFHGGVDLKNNYGSPVFALYDGTVTQHWFPKAGYIVAISSVVDGKEVLVQYFHLQEKNRALGKVKKGAIVGYQGDSGNLKGAIQSGFAVSHVHLKIKENGKIVDPLNHLKTKINKNTGKVEEPCSN</sequence>
<dbReference type="AlphaFoldDB" id="A0A238UE97"/>
<protein>
    <submittedName>
        <fullName evidence="3">Probable lipoprotein. Putative M23 family peptidase</fullName>
    </submittedName>
</protein>
<dbReference type="EMBL" id="LT899436">
    <property type="protein sequence ID" value="SNR17481.1"/>
    <property type="molecule type" value="Genomic_DNA"/>
</dbReference>
<dbReference type="Gene3D" id="2.70.70.10">
    <property type="entry name" value="Glucose Permease (Domain IIA)"/>
    <property type="match status" value="1"/>
</dbReference>
<evidence type="ECO:0000259" key="2">
    <source>
        <dbReference type="Pfam" id="PF01551"/>
    </source>
</evidence>
<dbReference type="CDD" id="cd12797">
    <property type="entry name" value="M23_peptidase"/>
    <property type="match status" value="1"/>
</dbReference>
<evidence type="ECO:0000313" key="3">
    <source>
        <dbReference type="EMBL" id="SNR17481.1"/>
    </source>
</evidence>
<dbReference type="PANTHER" id="PTHR21666:SF270">
    <property type="entry name" value="MUREIN HYDROLASE ACTIVATOR ENVC"/>
    <property type="match status" value="1"/>
</dbReference>
<dbReference type="InterPro" id="IPR016047">
    <property type="entry name" value="M23ase_b-sheet_dom"/>
</dbReference>
<dbReference type="InterPro" id="IPR050570">
    <property type="entry name" value="Cell_wall_metabolism_enzyme"/>
</dbReference>
<dbReference type="PROSITE" id="PS51257">
    <property type="entry name" value="PROKAR_LIPOPROTEIN"/>
    <property type="match status" value="1"/>
</dbReference>
<reference evidence="3 4" key="1">
    <citation type="submission" date="2017-07" db="EMBL/GenBank/DDBJ databases">
        <authorList>
            <person name="Sun Z.S."/>
            <person name="Albrecht U."/>
            <person name="Echele G."/>
            <person name="Lee C.C."/>
        </authorList>
    </citation>
    <scope>NUCLEOTIDE SEQUENCE [LARGE SCALE GENOMIC DNA]</scope>
    <source>
        <strain evidence="4">type strain: KCTC 22618</strain>
    </source>
</reference>
<keyword evidence="3" id="KW-0449">Lipoprotein</keyword>
<organism evidence="3 4">
    <name type="scientific">Tenacibaculum jejuense</name>
    <dbReference type="NCBI Taxonomy" id="584609"/>
    <lineage>
        <taxon>Bacteria</taxon>
        <taxon>Pseudomonadati</taxon>
        <taxon>Bacteroidota</taxon>
        <taxon>Flavobacteriia</taxon>
        <taxon>Flavobacteriales</taxon>
        <taxon>Flavobacteriaceae</taxon>
        <taxon>Tenacibaculum</taxon>
    </lineage>
</organism>
<gene>
    <name evidence="3" type="ORF">TJEJU_3849</name>
</gene>
<dbReference type="Pfam" id="PF01551">
    <property type="entry name" value="Peptidase_M23"/>
    <property type="match status" value="1"/>
</dbReference>
<accession>A0A238UE97</accession>
<dbReference type="GO" id="GO:0004222">
    <property type="term" value="F:metalloendopeptidase activity"/>
    <property type="evidence" value="ECO:0007669"/>
    <property type="project" value="TreeGrafter"/>
</dbReference>
<feature type="domain" description="M23ase beta-sheet core" evidence="2">
    <location>
        <begin position="313"/>
        <end position="416"/>
    </location>
</feature>
<dbReference type="PANTHER" id="PTHR21666">
    <property type="entry name" value="PEPTIDASE-RELATED"/>
    <property type="match status" value="1"/>
</dbReference>
<dbReference type="Proteomes" id="UP000215214">
    <property type="component" value="Chromosome TJEJU"/>
</dbReference>
<feature type="region of interest" description="Disordered" evidence="1">
    <location>
        <begin position="278"/>
        <end position="307"/>
    </location>
</feature>
<evidence type="ECO:0000313" key="4">
    <source>
        <dbReference type="Proteomes" id="UP000215214"/>
    </source>
</evidence>
<proteinExistence type="predicted"/>
<name>A0A238UE97_9FLAO</name>
<keyword evidence="4" id="KW-1185">Reference proteome</keyword>
<evidence type="ECO:0000256" key="1">
    <source>
        <dbReference type="SAM" id="MobiDB-lite"/>
    </source>
</evidence>